<evidence type="ECO:0000256" key="2">
    <source>
        <dbReference type="ARBA" id="ARBA00022722"/>
    </source>
</evidence>
<dbReference type="InterPro" id="IPR029060">
    <property type="entry name" value="PIN-like_dom_sf"/>
</dbReference>
<proteinExistence type="inferred from homology"/>
<dbReference type="InterPro" id="IPR051619">
    <property type="entry name" value="TypeII_TA_RNase_PINc/VapC"/>
</dbReference>
<dbReference type="PANTHER" id="PTHR35901:SF1">
    <property type="entry name" value="EXONUCLEASE VAPC9"/>
    <property type="match status" value="1"/>
</dbReference>
<evidence type="ECO:0000259" key="7">
    <source>
        <dbReference type="Pfam" id="PF01850"/>
    </source>
</evidence>
<comment type="caution">
    <text evidence="8">The sequence shown here is derived from an EMBL/GenBank/DDBJ whole genome shotgun (WGS) entry which is preliminary data.</text>
</comment>
<dbReference type="Gene3D" id="3.40.50.1010">
    <property type="entry name" value="5'-nuclease"/>
    <property type="match status" value="1"/>
</dbReference>
<dbReference type="InterPro" id="IPR044153">
    <property type="entry name" value="PIN_Pae0151-like"/>
</dbReference>
<evidence type="ECO:0000256" key="6">
    <source>
        <dbReference type="HAMAP-Rule" id="MF_00265"/>
    </source>
</evidence>
<keyword evidence="3 6" id="KW-0479">Metal-binding</keyword>
<dbReference type="Proteomes" id="UP000177029">
    <property type="component" value="Unassembled WGS sequence"/>
</dbReference>
<sequence>MIILDASVIIKWFKPDEESAEANRLLAEHLAGRDTIFVPILLLYEFTNALVFSRRLTSGEITRAVTILLEMRLTYVTPDKELLEEAIGISIRSGLSLYDASYLALAAKFGCRLVTADRKLYQREKATGRIVLL</sequence>
<protein>
    <recommendedName>
        <fullName evidence="6">Ribonuclease VapC</fullName>
        <shortName evidence="6">RNase VapC</shortName>
        <ecNumber evidence="6">3.1.-.-</ecNumber>
    </recommendedName>
    <alternativeName>
        <fullName evidence="6">Toxin VapC</fullName>
    </alternativeName>
</protein>
<evidence type="ECO:0000313" key="9">
    <source>
        <dbReference type="Proteomes" id="UP000177029"/>
    </source>
</evidence>
<accession>A0A1F8DRN3</accession>
<dbReference type="PANTHER" id="PTHR35901">
    <property type="entry name" value="RIBONUCLEASE VAPC3"/>
    <property type="match status" value="1"/>
</dbReference>
<feature type="domain" description="PIN" evidence="7">
    <location>
        <begin position="2"/>
        <end position="123"/>
    </location>
</feature>
<dbReference type="CDD" id="cd09873">
    <property type="entry name" value="PIN_Pae0151-like"/>
    <property type="match status" value="1"/>
</dbReference>
<comment type="cofactor">
    <cofactor evidence="6">
        <name>Mg(2+)</name>
        <dbReference type="ChEBI" id="CHEBI:18420"/>
    </cofactor>
</comment>
<keyword evidence="6" id="KW-0800">Toxin</keyword>
<evidence type="ECO:0000256" key="1">
    <source>
        <dbReference type="ARBA" id="ARBA00022649"/>
    </source>
</evidence>
<dbReference type="EC" id="3.1.-.-" evidence="6"/>
<dbReference type="STRING" id="1802555.A2755_00015"/>
<dbReference type="GO" id="GO:0016787">
    <property type="term" value="F:hydrolase activity"/>
    <property type="evidence" value="ECO:0007669"/>
    <property type="project" value="UniProtKB-KW"/>
</dbReference>
<keyword evidence="2 6" id="KW-0540">Nuclease</keyword>
<dbReference type="GO" id="GO:0090729">
    <property type="term" value="F:toxin activity"/>
    <property type="evidence" value="ECO:0007669"/>
    <property type="project" value="UniProtKB-KW"/>
</dbReference>
<dbReference type="GO" id="GO:0004540">
    <property type="term" value="F:RNA nuclease activity"/>
    <property type="evidence" value="ECO:0007669"/>
    <property type="project" value="InterPro"/>
</dbReference>
<dbReference type="InterPro" id="IPR002716">
    <property type="entry name" value="PIN_dom"/>
</dbReference>
<dbReference type="AlphaFoldDB" id="A0A1F8DRN3"/>
<keyword evidence="4 6" id="KW-0378">Hydrolase</keyword>
<dbReference type="HAMAP" id="MF_00265">
    <property type="entry name" value="VapC_Nob1"/>
    <property type="match status" value="1"/>
</dbReference>
<evidence type="ECO:0000256" key="3">
    <source>
        <dbReference type="ARBA" id="ARBA00022723"/>
    </source>
</evidence>
<keyword evidence="5 6" id="KW-0460">Magnesium</keyword>
<feature type="binding site" evidence="6">
    <location>
        <position position="5"/>
    </location>
    <ligand>
        <name>Mg(2+)</name>
        <dbReference type="ChEBI" id="CHEBI:18420"/>
    </ligand>
</feature>
<keyword evidence="1 6" id="KW-1277">Toxin-antitoxin system</keyword>
<evidence type="ECO:0000313" key="8">
    <source>
        <dbReference type="EMBL" id="OGM91092.1"/>
    </source>
</evidence>
<comment type="function">
    <text evidence="6">Toxic component of a toxin-antitoxin (TA) system. An RNase.</text>
</comment>
<dbReference type="Pfam" id="PF01850">
    <property type="entry name" value="PIN"/>
    <property type="match status" value="1"/>
</dbReference>
<feature type="binding site" evidence="6">
    <location>
        <position position="99"/>
    </location>
    <ligand>
        <name>Mg(2+)</name>
        <dbReference type="ChEBI" id="CHEBI:18420"/>
    </ligand>
</feature>
<evidence type="ECO:0000256" key="5">
    <source>
        <dbReference type="ARBA" id="ARBA00022842"/>
    </source>
</evidence>
<gene>
    <name evidence="6" type="primary">vapC</name>
    <name evidence="8" type="ORF">A2755_00015</name>
</gene>
<comment type="similarity">
    <text evidence="6">Belongs to the PINc/VapC protein family.</text>
</comment>
<dbReference type="GO" id="GO:0000287">
    <property type="term" value="F:magnesium ion binding"/>
    <property type="evidence" value="ECO:0007669"/>
    <property type="project" value="UniProtKB-UniRule"/>
</dbReference>
<name>A0A1F8DRN3_9BACT</name>
<dbReference type="SUPFAM" id="SSF88723">
    <property type="entry name" value="PIN domain-like"/>
    <property type="match status" value="1"/>
</dbReference>
<evidence type="ECO:0000256" key="4">
    <source>
        <dbReference type="ARBA" id="ARBA00022801"/>
    </source>
</evidence>
<dbReference type="EMBL" id="MGIP01000012">
    <property type="protein sequence ID" value="OGM91092.1"/>
    <property type="molecule type" value="Genomic_DNA"/>
</dbReference>
<dbReference type="InterPro" id="IPR022907">
    <property type="entry name" value="VapC_family"/>
</dbReference>
<organism evidence="8 9">
    <name type="scientific">Candidatus Wolfebacteria bacterium RIFCSPHIGHO2_01_FULL_48_22</name>
    <dbReference type="NCBI Taxonomy" id="1802555"/>
    <lineage>
        <taxon>Bacteria</taxon>
        <taxon>Candidatus Wolfeibacteriota</taxon>
    </lineage>
</organism>
<reference evidence="8 9" key="1">
    <citation type="journal article" date="2016" name="Nat. Commun.">
        <title>Thousands of microbial genomes shed light on interconnected biogeochemical processes in an aquifer system.</title>
        <authorList>
            <person name="Anantharaman K."/>
            <person name="Brown C.T."/>
            <person name="Hug L.A."/>
            <person name="Sharon I."/>
            <person name="Castelle C.J."/>
            <person name="Probst A.J."/>
            <person name="Thomas B.C."/>
            <person name="Singh A."/>
            <person name="Wilkins M.J."/>
            <person name="Karaoz U."/>
            <person name="Brodie E.L."/>
            <person name="Williams K.H."/>
            <person name="Hubbard S.S."/>
            <person name="Banfield J.F."/>
        </authorList>
    </citation>
    <scope>NUCLEOTIDE SEQUENCE [LARGE SCALE GENOMIC DNA]</scope>
</reference>